<organism evidence="3 4">
    <name type="scientific">Paraphaeosphaeria sporulosa</name>
    <dbReference type="NCBI Taxonomy" id="1460663"/>
    <lineage>
        <taxon>Eukaryota</taxon>
        <taxon>Fungi</taxon>
        <taxon>Dikarya</taxon>
        <taxon>Ascomycota</taxon>
        <taxon>Pezizomycotina</taxon>
        <taxon>Dothideomycetes</taxon>
        <taxon>Pleosporomycetidae</taxon>
        <taxon>Pleosporales</taxon>
        <taxon>Massarineae</taxon>
        <taxon>Didymosphaeriaceae</taxon>
        <taxon>Paraphaeosphaeria</taxon>
    </lineage>
</organism>
<evidence type="ECO:0000256" key="1">
    <source>
        <dbReference type="SAM" id="MobiDB-lite"/>
    </source>
</evidence>
<name>A0A177CXT2_9PLEO</name>
<feature type="transmembrane region" description="Helical" evidence="2">
    <location>
        <begin position="92"/>
        <end position="109"/>
    </location>
</feature>
<keyword evidence="2" id="KW-0472">Membrane</keyword>
<evidence type="ECO:0000313" key="3">
    <source>
        <dbReference type="EMBL" id="OAG11848.1"/>
    </source>
</evidence>
<dbReference type="Proteomes" id="UP000077069">
    <property type="component" value="Unassembled WGS sequence"/>
</dbReference>
<dbReference type="AlphaFoldDB" id="A0A177CXT2"/>
<accession>A0A177CXT2</accession>
<dbReference type="OrthoDB" id="5420247at2759"/>
<keyword evidence="2" id="KW-1133">Transmembrane helix</keyword>
<gene>
    <name evidence="3" type="ORF">CC84DRAFT_1107672</name>
</gene>
<keyword evidence="2" id="KW-0812">Transmembrane</keyword>
<keyword evidence="4" id="KW-1185">Reference proteome</keyword>
<dbReference type="EMBL" id="KV441548">
    <property type="protein sequence ID" value="OAG11848.1"/>
    <property type="molecule type" value="Genomic_DNA"/>
</dbReference>
<feature type="transmembrane region" description="Helical" evidence="2">
    <location>
        <begin position="40"/>
        <end position="59"/>
    </location>
</feature>
<dbReference type="GeneID" id="28758665"/>
<feature type="transmembrane region" description="Helical" evidence="2">
    <location>
        <begin position="204"/>
        <end position="224"/>
    </location>
</feature>
<evidence type="ECO:0000313" key="4">
    <source>
        <dbReference type="Proteomes" id="UP000077069"/>
    </source>
</evidence>
<dbReference type="PANTHER" id="PTHR42029">
    <property type="entry name" value="AN04G07800"/>
    <property type="match status" value="1"/>
</dbReference>
<feature type="transmembrane region" description="Helical" evidence="2">
    <location>
        <begin position="121"/>
        <end position="142"/>
    </location>
</feature>
<reference evidence="3 4" key="1">
    <citation type="submission" date="2016-05" db="EMBL/GenBank/DDBJ databases">
        <title>Comparative analysis of secretome profiles of manganese(II)-oxidizing ascomycete fungi.</title>
        <authorList>
            <consortium name="DOE Joint Genome Institute"/>
            <person name="Zeiner C.A."/>
            <person name="Purvine S.O."/>
            <person name="Zink E.M."/>
            <person name="Wu S."/>
            <person name="Pasa-Tolic L."/>
            <person name="Chaput D.L."/>
            <person name="Haridas S."/>
            <person name="Grigoriev I.V."/>
            <person name="Santelli C.M."/>
            <person name="Hansel C.M."/>
        </authorList>
    </citation>
    <scope>NUCLEOTIDE SEQUENCE [LARGE SCALE GENOMIC DNA]</scope>
    <source>
        <strain evidence="3 4">AP3s5-JAC2a</strain>
    </source>
</reference>
<sequence>MAPLLAVDYTLLEKRTPIPSTRTEPPTRDSLSTEGGFLEAWAQGYNVGSLIILILIVFCNYRSGILLHKLILFELVLALWHGTFIFVKDPNYGWYLSSTAALLFISYQIHNVVSWLKIRPFLPLWGSRLFIFSLLAVQPFWIAEAWSNFEYFNGLGSDVNVRMRPYEALLRDPWWIFTTWKLISSIKESYGYSIWALVKINSRFGVMLACMFISIAFLLTDVAVNAAHITTASGINPYWRFALVFKCASDTIFLDDFKSVLDDIIARKLSSAGGGTVHTGPHHGHDTRKLSFSSMRGDPALIECAPIPGPEPRTTMEKSNRAPKWSKSFNPFKSHEQKQIIPKIHVQRETTVTLELRKPSHDSWHSEEGLLRTPEAAAVGGPRHDAPIVASALCTGRPAFTQKGHEMK</sequence>
<dbReference type="PANTHER" id="PTHR42029:SF3">
    <property type="entry name" value="AN04G07800"/>
    <property type="match status" value="1"/>
</dbReference>
<feature type="region of interest" description="Disordered" evidence="1">
    <location>
        <begin position="306"/>
        <end position="329"/>
    </location>
</feature>
<feature type="transmembrane region" description="Helical" evidence="2">
    <location>
        <begin position="66"/>
        <end position="86"/>
    </location>
</feature>
<evidence type="ECO:0000256" key="2">
    <source>
        <dbReference type="SAM" id="Phobius"/>
    </source>
</evidence>
<protein>
    <submittedName>
        <fullName evidence="3">Uncharacterized protein</fullName>
    </submittedName>
</protein>
<dbReference type="InParanoid" id="A0A177CXT2"/>
<proteinExistence type="predicted"/>
<dbReference type="RefSeq" id="XP_018042213.1">
    <property type="nucleotide sequence ID" value="XM_018175179.1"/>
</dbReference>